<organism evidence="23 24">
    <name type="scientific">Salvator merianae</name>
    <name type="common">Argentine black and white tegu</name>
    <name type="synonym">Tupinambis merianae</name>
    <dbReference type="NCBI Taxonomy" id="96440"/>
    <lineage>
        <taxon>Eukaryota</taxon>
        <taxon>Metazoa</taxon>
        <taxon>Chordata</taxon>
        <taxon>Craniata</taxon>
        <taxon>Vertebrata</taxon>
        <taxon>Euteleostomi</taxon>
        <taxon>Lepidosauria</taxon>
        <taxon>Squamata</taxon>
        <taxon>Bifurcata</taxon>
        <taxon>Unidentata</taxon>
        <taxon>Episquamata</taxon>
        <taxon>Laterata</taxon>
        <taxon>Teiioidea</taxon>
        <taxon>Teiidae</taxon>
        <taxon>Salvator</taxon>
    </lineage>
</organism>
<feature type="compositionally biased region" description="Pro residues" evidence="21">
    <location>
        <begin position="606"/>
        <end position="617"/>
    </location>
</feature>
<dbReference type="GO" id="GO:0045944">
    <property type="term" value="P:positive regulation of transcription by RNA polymerase II"/>
    <property type="evidence" value="ECO:0007669"/>
    <property type="project" value="Ensembl"/>
</dbReference>
<evidence type="ECO:0000256" key="11">
    <source>
        <dbReference type="ARBA" id="ARBA00022833"/>
    </source>
</evidence>
<keyword evidence="10 19" id="KW-0833">Ubl conjugation pathway</keyword>
<evidence type="ECO:0000256" key="5">
    <source>
        <dbReference type="ARBA" id="ARBA00022499"/>
    </source>
</evidence>
<dbReference type="FunFam" id="3.30.40.10:FF:000040">
    <property type="entry name" value="E3 ubiquitin protein ligase"/>
    <property type="match status" value="1"/>
</dbReference>
<dbReference type="Pfam" id="PF26052">
    <property type="entry name" value="BRE1B"/>
    <property type="match status" value="1"/>
</dbReference>
<comment type="subcellular location">
    <subcellularLocation>
        <location evidence="2 19">Nucleus</location>
    </subcellularLocation>
</comment>
<dbReference type="GO" id="GO:0008270">
    <property type="term" value="F:zinc ion binding"/>
    <property type="evidence" value="ECO:0007669"/>
    <property type="project" value="UniProtKB-KW"/>
</dbReference>
<keyword evidence="11 19" id="KW-0862">Zinc</keyword>
<dbReference type="Proteomes" id="UP000694421">
    <property type="component" value="Unplaced"/>
</dbReference>
<feature type="coiled-coil region" evidence="20">
    <location>
        <begin position="927"/>
        <end position="954"/>
    </location>
</feature>
<dbReference type="GO" id="GO:0016567">
    <property type="term" value="P:protein ubiquitination"/>
    <property type="evidence" value="ECO:0007669"/>
    <property type="project" value="UniProtKB-UniRule"/>
</dbReference>
<dbReference type="PROSITE" id="PS00518">
    <property type="entry name" value="ZF_RING_1"/>
    <property type="match status" value="1"/>
</dbReference>
<dbReference type="InterPro" id="IPR001841">
    <property type="entry name" value="Znf_RING"/>
</dbReference>
<feature type="compositionally biased region" description="Basic and acidic residues" evidence="21">
    <location>
        <begin position="618"/>
        <end position="646"/>
    </location>
</feature>
<accession>A0A8D0BMV5</accession>
<dbReference type="InterPro" id="IPR058642">
    <property type="entry name" value="BRE1A/B-like_dom"/>
</dbReference>
<dbReference type="Pfam" id="PF00097">
    <property type="entry name" value="zf-C3HC4"/>
    <property type="match status" value="1"/>
</dbReference>
<evidence type="ECO:0000259" key="22">
    <source>
        <dbReference type="PROSITE" id="PS50089"/>
    </source>
</evidence>
<dbReference type="Pfam" id="PF26095">
    <property type="entry name" value="CC_Bre1"/>
    <property type="match status" value="1"/>
</dbReference>
<reference evidence="23" key="2">
    <citation type="submission" date="2025-09" db="UniProtKB">
        <authorList>
            <consortium name="Ensembl"/>
        </authorList>
    </citation>
    <scope>IDENTIFICATION</scope>
</reference>
<reference evidence="23" key="1">
    <citation type="submission" date="2025-08" db="UniProtKB">
        <authorList>
            <consortium name="Ensembl"/>
        </authorList>
    </citation>
    <scope>IDENTIFICATION</scope>
</reference>
<evidence type="ECO:0000256" key="21">
    <source>
        <dbReference type="SAM" id="MobiDB-lite"/>
    </source>
</evidence>
<keyword evidence="7 19" id="KW-0808">Transferase</keyword>
<evidence type="ECO:0000256" key="14">
    <source>
        <dbReference type="ARBA" id="ARBA00022990"/>
    </source>
</evidence>
<protein>
    <recommendedName>
        <fullName evidence="19">E3 ubiquitin protein ligase</fullName>
        <ecNumber evidence="19">2.3.2.27</ecNumber>
    </recommendedName>
</protein>
<keyword evidence="8 19" id="KW-0479">Metal-binding</keyword>
<evidence type="ECO:0000256" key="10">
    <source>
        <dbReference type="ARBA" id="ARBA00022786"/>
    </source>
</evidence>
<keyword evidence="13 19" id="KW-0156">Chromatin regulator</keyword>
<comment type="catalytic activity">
    <reaction evidence="1 19">
        <text>S-ubiquitinyl-[E2 ubiquitin-conjugating enzyme]-L-cysteine + [acceptor protein]-L-lysine = [E2 ubiquitin-conjugating enzyme]-L-cysteine + N(6)-ubiquitinyl-[acceptor protein]-L-lysine.</text>
        <dbReference type="EC" id="2.3.2.27"/>
    </reaction>
</comment>
<dbReference type="GO" id="GO:0031625">
    <property type="term" value="F:ubiquitin protein ligase binding"/>
    <property type="evidence" value="ECO:0007669"/>
    <property type="project" value="Ensembl"/>
</dbReference>
<evidence type="ECO:0000256" key="4">
    <source>
        <dbReference type="ARBA" id="ARBA00005555"/>
    </source>
</evidence>
<comment type="function">
    <text evidence="17">Component of the RNF20/40 E3 ubiquitin-protein ligase complex that mediates monoubiquitination of 'Lys-120' of histone H2B (H2BK120ub1). H2BK120ub1 gives a specific tag for epigenetic transcriptional activation and is also prerequisite for histone H3 'Lys-4' and 'Lys-79' methylation (H3K4me and H3K79me, respectively). It thereby plays a central role in histone code and gene regulation. The RNF20/40 complex forms a H2B ubiquitin ligase complex in cooperation with the E2 enzyme UBE2A or UBE2B; reports about the cooperation with UBE2E1/UBCH are contradictory. Required for transcriptional activation of Hox genes.</text>
</comment>
<evidence type="ECO:0000256" key="19">
    <source>
        <dbReference type="RuleBase" id="RU365038"/>
    </source>
</evidence>
<evidence type="ECO:0000256" key="1">
    <source>
        <dbReference type="ARBA" id="ARBA00000900"/>
    </source>
</evidence>
<dbReference type="GO" id="GO:0033503">
    <property type="term" value="C:HULC complex"/>
    <property type="evidence" value="ECO:0007669"/>
    <property type="project" value="Ensembl"/>
</dbReference>
<feature type="region of interest" description="Disordered" evidence="21">
    <location>
        <begin position="1"/>
        <end position="36"/>
    </location>
</feature>
<keyword evidence="5" id="KW-1017">Isopeptide bond</keyword>
<dbReference type="Ensembl" id="ENSSMRT00000012112.1">
    <property type="protein sequence ID" value="ENSSMRP00000010389.1"/>
    <property type="gene ID" value="ENSSMRG00000008247.1"/>
</dbReference>
<comment type="pathway">
    <text evidence="3 19">Protein modification; protein ubiquitination.</text>
</comment>
<dbReference type="SUPFAM" id="SSF57850">
    <property type="entry name" value="RING/U-box"/>
    <property type="match status" value="1"/>
</dbReference>
<dbReference type="PANTHER" id="PTHR23163:SF4">
    <property type="entry name" value="E3 UBIQUITIN-PROTEIN LIGASE BRE1B"/>
    <property type="match status" value="1"/>
</dbReference>
<evidence type="ECO:0000256" key="13">
    <source>
        <dbReference type="ARBA" id="ARBA00022853"/>
    </source>
</evidence>
<dbReference type="UniPathway" id="UPA00143"/>
<feature type="coiled-coil region" evidence="20">
    <location>
        <begin position="445"/>
        <end position="528"/>
    </location>
</feature>
<dbReference type="GO" id="GO:0003730">
    <property type="term" value="F:mRNA 3'-UTR binding"/>
    <property type="evidence" value="ECO:0007669"/>
    <property type="project" value="Ensembl"/>
</dbReference>
<evidence type="ECO:0000256" key="2">
    <source>
        <dbReference type="ARBA" id="ARBA00004123"/>
    </source>
</evidence>
<dbReference type="GO" id="GO:0005654">
    <property type="term" value="C:nucleoplasm"/>
    <property type="evidence" value="ECO:0007669"/>
    <property type="project" value="Ensembl"/>
</dbReference>
<keyword evidence="24" id="KW-1185">Reference proteome</keyword>
<evidence type="ECO:0000256" key="16">
    <source>
        <dbReference type="ARBA" id="ARBA00023242"/>
    </source>
</evidence>
<evidence type="ECO:0000256" key="3">
    <source>
        <dbReference type="ARBA" id="ARBA00004906"/>
    </source>
</evidence>
<feature type="compositionally biased region" description="Basic and acidic residues" evidence="21">
    <location>
        <begin position="18"/>
        <end position="28"/>
    </location>
</feature>
<dbReference type="GO" id="GO:0006325">
    <property type="term" value="P:chromatin organization"/>
    <property type="evidence" value="ECO:0007669"/>
    <property type="project" value="UniProtKB-KW"/>
</dbReference>
<dbReference type="GO" id="GO:0042803">
    <property type="term" value="F:protein homodimerization activity"/>
    <property type="evidence" value="ECO:0007669"/>
    <property type="project" value="Ensembl"/>
</dbReference>
<keyword evidence="6" id="KW-0597">Phosphoprotein</keyword>
<name>A0A8D0BMV5_SALMN</name>
<feature type="compositionally biased region" description="Basic and acidic residues" evidence="21">
    <location>
        <begin position="658"/>
        <end position="680"/>
    </location>
</feature>
<keyword evidence="9 18" id="KW-0863">Zinc-finger</keyword>
<dbReference type="AlphaFoldDB" id="A0A8D0BMV5"/>
<keyword evidence="12" id="KW-0832">Ubl conjugation</keyword>
<evidence type="ECO:0000313" key="23">
    <source>
        <dbReference type="Ensembl" id="ENSSMRP00000010389.1"/>
    </source>
</evidence>
<dbReference type="InterPro" id="IPR017907">
    <property type="entry name" value="Znf_RING_CS"/>
</dbReference>
<evidence type="ECO:0000256" key="12">
    <source>
        <dbReference type="ARBA" id="ARBA00022843"/>
    </source>
</evidence>
<feature type="domain" description="RING-type" evidence="22">
    <location>
        <begin position="977"/>
        <end position="1016"/>
    </location>
</feature>
<feature type="region of interest" description="Disordered" evidence="21">
    <location>
        <begin position="558"/>
        <end position="680"/>
    </location>
</feature>
<dbReference type="EC" id="2.3.2.27" evidence="19"/>
<evidence type="ECO:0000256" key="18">
    <source>
        <dbReference type="PROSITE-ProRule" id="PRU00175"/>
    </source>
</evidence>
<dbReference type="SMART" id="SM00184">
    <property type="entry name" value="RING"/>
    <property type="match status" value="1"/>
</dbReference>
<evidence type="ECO:0000313" key="24">
    <source>
        <dbReference type="Proteomes" id="UP000694421"/>
    </source>
</evidence>
<evidence type="ECO:0000256" key="17">
    <source>
        <dbReference type="ARBA" id="ARBA00037123"/>
    </source>
</evidence>
<dbReference type="InterPro" id="IPR058643">
    <property type="entry name" value="BRE1-like_CC"/>
</dbReference>
<keyword evidence="16 19" id="KW-0539">Nucleus</keyword>
<evidence type="ECO:0000256" key="8">
    <source>
        <dbReference type="ARBA" id="ARBA00022723"/>
    </source>
</evidence>
<dbReference type="SUPFAM" id="SSF58100">
    <property type="entry name" value="Bacterial hemolysins"/>
    <property type="match status" value="1"/>
</dbReference>
<keyword evidence="14" id="KW-0007">Acetylation</keyword>
<proteinExistence type="inferred from homology"/>
<feature type="coiled-coil region" evidence="20">
    <location>
        <begin position="226"/>
        <end position="380"/>
    </location>
</feature>
<dbReference type="OMA" id="THIEIMT"/>
<evidence type="ECO:0000256" key="7">
    <source>
        <dbReference type="ARBA" id="ARBA00022679"/>
    </source>
</evidence>
<evidence type="ECO:0000256" key="15">
    <source>
        <dbReference type="ARBA" id="ARBA00023054"/>
    </source>
</evidence>
<feature type="compositionally biased region" description="Basic and acidic residues" evidence="21">
    <location>
        <begin position="558"/>
        <end position="584"/>
    </location>
</feature>
<evidence type="ECO:0000256" key="20">
    <source>
        <dbReference type="SAM" id="Coils"/>
    </source>
</evidence>
<dbReference type="GO" id="GO:0061630">
    <property type="term" value="F:ubiquitin protein ligase activity"/>
    <property type="evidence" value="ECO:0007669"/>
    <property type="project" value="UniProtKB-EC"/>
</dbReference>
<sequence length="1030" mass="118017">MSGPASKRAAGDGGSGPPEKKANREEKTTTTLIEPIRLGGISSTEEMDLKVLQFKNKKLAERLEQRQAFEDELRERIEKLEKRQATDDATLLIVNRYWKQLDETVQELLRRCDGDGGHSLEESKAEMAATELDAALLGQEGLERREAVLSPVTPPAPWKAGGLVLNEPALSFLATLASSSSEEIELQLQEQMEFSKAAVSRIVEFSDKIHRRTEELCQKIHSRVDFDQLEESVKSLNKELMRENRHLQDLTTQLQEKHHKISLEYTELQDKVTSSETKVLEMETTIEDLQWDIEKLRKREQKLNKHLAEALEQLNSGYYASGSSGGFQGGQITLSMQKFEMLNAELEENQELANSRMAELEKLQQEMQQAVRTNEKLKVALRSLPEEAVKETLEYKVLQSQFSLLYNESLQVKTQLDEARALLLTTKNSHLRHIEHMESDELNLQKKLRTEVIQLEDTLAQVRKEYEMLRIEFEQNLAANEQAGPINREMRHLISSLQNHNHQLKGDVQRYKRKLREVQAEINKVRMQQSGFPACSVTAPPTPGSEEPAGLLAAPVKEEEGAATAEVKREPKEVQVKKEPKEEPVTPQPLAVHEGVKKEEEETLTPQPPTPQPPPPPRTKEPERSKGRSGERSGDRERSRDRDKETSSSSSSSSSTSSRDREKQKGGGGGEDTKKKDSEILKQLRAELKKAQESQKEMKLLLDMYKSAPKEQRDKVQLMAAEKKTKAEVEELRVRIRELEEKEKKESKKMADEDALRKIKLAEEQIEHLQKKLAATKQEEEALLSEMDVTGQAFEDMQEQNMRLNQQLREKDDANFKLMSERIKSNQIHKLLREEKDELAEQVLSLKSQVDTQLLVVQKLEEKERVLQGNLGTVEKELTLRSQALELNKRKAVEAAQLAEDLKVQLEHVQCKLKEIQTCMAENRAAKEKESFNLKRAQEDISRLRRKLEKQRKVEVYADADEILQEEIKEYKAKLTCPCCNTRKKDAVLTKCFHVFCFDCVKTRYDTRQRKCPKCNAAFGANDFHRIYIS</sequence>
<dbReference type="InterPro" id="IPR013956">
    <property type="entry name" value="E3_ubiquit_lig_Bre1"/>
</dbReference>
<comment type="similarity">
    <text evidence="4 19">Belongs to the BRE1 family.</text>
</comment>
<feature type="compositionally biased region" description="Low complexity" evidence="21">
    <location>
        <begin position="647"/>
        <end position="657"/>
    </location>
</feature>
<dbReference type="InterPro" id="IPR018957">
    <property type="entry name" value="Znf_C3HC4_RING-type"/>
</dbReference>
<dbReference type="Gene3D" id="3.30.40.10">
    <property type="entry name" value="Zinc/RING finger domain, C3HC4 (zinc finger)"/>
    <property type="match status" value="1"/>
</dbReference>
<dbReference type="PANTHER" id="PTHR23163">
    <property type="entry name" value="RING FINGER PROTEIN-RELATED"/>
    <property type="match status" value="1"/>
</dbReference>
<dbReference type="GeneTree" id="ENSGT00390000002866"/>
<dbReference type="PROSITE" id="PS50089">
    <property type="entry name" value="ZF_RING_2"/>
    <property type="match status" value="1"/>
</dbReference>
<dbReference type="InterPro" id="IPR013083">
    <property type="entry name" value="Znf_RING/FYVE/PHD"/>
</dbReference>
<evidence type="ECO:0000256" key="6">
    <source>
        <dbReference type="ARBA" id="ARBA00022553"/>
    </source>
</evidence>
<keyword evidence="15 19" id="KW-0175">Coiled coil</keyword>
<evidence type="ECO:0000256" key="9">
    <source>
        <dbReference type="ARBA" id="ARBA00022771"/>
    </source>
</evidence>